<evidence type="ECO:0000256" key="3">
    <source>
        <dbReference type="ARBA" id="ARBA00022801"/>
    </source>
</evidence>
<evidence type="ECO:0000259" key="6">
    <source>
        <dbReference type="Pfam" id="PF13086"/>
    </source>
</evidence>
<evidence type="ECO:0000256" key="2">
    <source>
        <dbReference type="ARBA" id="ARBA00022741"/>
    </source>
</evidence>
<dbReference type="InterPro" id="IPR027417">
    <property type="entry name" value="P-loop_NTPase"/>
</dbReference>
<keyword evidence="9" id="KW-1185">Reference proteome</keyword>
<feature type="domain" description="DNA2/NAM7 helicase-like C-terminal" evidence="7">
    <location>
        <begin position="302"/>
        <end position="486"/>
    </location>
</feature>
<dbReference type="Pfam" id="PF13086">
    <property type="entry name" value="AAA_11"/>
    <property type="match status" value="2"/>
</dbReference>
<dbReference type="InterPro" id="IPR047187">
    <property type="entry name" value="SF1_C_Upf1"/>
</dbReference>
<evidence type="ECO:0000259" key="7">
    <source>
        <dbReference type="Pfam" id="PF13087"/>
    </source>
</evidence>
<evidence type="ECO:0000256" key="4">
    <source>
        <dbReference type="ARBA" id="ARBA00022806"/>
    </source>
</evidence>
<dbReference type="InterPro" id="IPR041679">
    <property type="entry name" value="DNA2/NAM7-like_C"/>
</dbReference>
<protein>
    <recommendedName>
        <fullName evidence="10">DNA helicase</fullName>
    </recommendedName>
</protein>
<feature type="domain" description="DNA2/NAM7 helicase helicase" evidence="6">
    <location>
        <begin position="200"/>
        <end position="283"/>
    </location>
</feature>
<dbReference type="EMBL" id="BAABUJ010000004">
    <property type="protein sequence ID" value="GAA5795203.1"/>
    <property type="molecule type" value="Genomic_DNA"/>
</dbReference>
<dbReference type="Pfam" id="PF13087">
    <property type="entry name" value="AAA_12"/>
    <property type="match status" value="1"/>
</dbReference>
<keyword evidence="2" id="KW-0547">Nucleotide-binding</keyword>
<dbReference type="CDD" id="cd18808">
    <property type="entry name" value="SF1_C_Upf1"/>
    <property type="match status" value="1"/>
</dbReference>
<dbReference type="PANTHER" id="PTHR43788">
    <property type="entry name" value="DNA2/NAM7 HELICASE FAMILY MEMBER"/>
    <property type="match status" value="1"/>
</dbReference>
<evidence type="ECO:0000313" key="9">
    <source>
        <dbReference type="Proteomes" id="UP001476247"/>
    </source>
</evidence>
<dbReference type="SUPFAM" id="SSF52540">
    <property type="entry name" value="P-loop containing nucleoside triphosphate hydrolases"/>
    <property type="match status" value="1"/>
</dbReference>
<name>A0ABP9XM52_9FUNG</name>
<evidence type="ECO:0000256" key="1">
    <source>
        <dbReference type="ARBA" id="ARBA00007913"/>
    </source>
</evidence>
<feature type="domain" description="DNA2/NAM7 helicase helicase" evidence="6">
    <location>
        <begin position="90"/>
        <end position="164"/>
    </location>
</feature>
<proteinExistence type="inferred from homology"/>
<evidence type="ECO:0000313" key="8">
    <source>
        <dbReference type="EMBL" id="GAA5795203.1"/>
    </source>
</evidence>
<keyword evidence="3" id="KW-0378">Hydrolase</keyword>
<accession>A0ABP9XM52</accession>
<dbReference type="PANTHER" id="PTHR43788:SF8">
    <property type="entry name" value="DNA-BINDING PROTEIN SMUBP-2"/>
    <property type="match status" value="1"/>
</dbReference>
<keyword evidence="5" id="KW-0067">ATP-binding</keyword>
<dbReference type="Proteomes" id="UP001476247">
    <property type="component" value="Unassembled WGS sequence"/>
</dbReference>
<sequence length="574" mass="64998">MPNHKIVVGDMVQIRRYGSRFDPSDETTTGIVSSINDTEVNIVSINEIPTRGSLNIVKFPSQETFRRPSCSPRHIDLKEVDFIGQDLGISQMEAVKFCVGPDKISLIHGPPAEKQKLRLLVCAPSNTAVDNILRRIMKYEHINTLRVGNIARVAPDLHSRTTEELEYDLYEYSKEYLPAGSELDDLTDILDRLSLDQLKERSIEKTLVRRGKKPELLLMEADVVFCTLNGSGNALMEDKTFDVVIIDEAGQATEPDCWIALLKSKKIILCGDHLQLPPTILSQVKNVQDPRAKGLSILNNLSYTLFDRLMYMHGEKIKRTLTMQYRMHEEIMKFSSQELYENKLVAHESVAGHLLMDLPNVNSCESTNSPLMLIDTGDASVFHETKKSRKGVERSSANDMEVVLVEKHIEILMQKGGLEQVHIGVITPYAAQVFSMRNVINKRWKHIEVNSIDGYQGREKECIIISMVRSNREGNVGFLSDKRRLNGKSCTISNLYTLINSSVPLSLVAMTRARRQLVVIGDTRTLLSSGPSVTISSARKREFLTKWIGWIEDKANKKLSKRYLSFRQDNEPLR</sequence>
<evidence type="ECO:0008006" key="10">
    <source>
        <dbReference type="Google" id="ProtNLM"/>
    </source>
</evidence>
<organism evidence="8 9">
    <name type="scientific">Helicostylum pulchrum</name>
    <dbReference type="NCBI Taxonomy" id="562976"/>
    <lineage>
        <taxon>Eukaryota</taxon>
        <taxon>Fungi</taxon>
        <taxon>Fungi incertae sedis</taxon>
        <taxon>Mucoromycota</taxon>
        <taxon>Mucoromycotina</taxon>
        <taxon>Mucoromycetes</taxon>
        <taxon>Mucorales</taxon>
        <taxon>Mucorineae</taxon>
        <taxon>Mucoraceae</taxon>
        <taxon>Helicostylum</taxon>
    </lineage>
</organism>
<reference evidence="8 9" key="1">
    <citation type="submission" date="2024-04" db="EMBL/GenBank/DDBJ databases">
        <title>genome sequences of Mucor flavus KT1a and Helicostylum pulchrum KT1b strains isolation_sourced from the surface of a dry-aged beef.</title>
        <authorList>
            <person name="Toyotome T."/>
            <person name="Hosono M."/>
            <person name="Torimaru M."/>
            <person name="Fukuda K."/>
            <person name="Mikami N."/>
        </authorList>
    </citation>
    <scope>NUCLEOTIDE SEQUENCE [LARGE SCALE GENOMIC DNA]</scope>
    <source>
        <strain evidence="8 9">KT1b</strain>
    </source>
</reference>
<keyword evidence="4" id="KW-0347">Helicase</keyword>
<dbReference type="Gene3D" id="3.40.50.300">
    <property type="entry name" value="P-loop containing nucleotide triphosphate hydrolases"/>
    <property type="match status" value="2"/>
</dbReference>
<evidence type="ECO:0000256" key="5">
    <source>
        <dbReference type="ARBA" id="ARBA00022840"/>
    </source>
</evidence>
<dbReference type="InterPro" id="IPR050534">
    <property type="entry name" value="Coronavir_polyprotein_1ab"/>
</dbReference>
<gene>
    <name evidence="8" type="ORF">HPULCUR_000557</name>
</gene>
<comment type="caution">
    <text evidence="8">The sequence shown here is derived from an EMBL/GenBank/DDBJ whole genome shotgun (WGS) entry which is preliminary data.</text>
</comment>
<comment type="similarity">
    <text evidence="1">Belongs to the DNA2/NAM7 helicase family.</text>
</comment>
<dbReference type="InterPro" id="IPR041677">
    <property type="entry name" value="DNA2/NAM7_AAA_11"/>
</dbReference>